<dbReference type="Pfam" id="PF10609">
    <property type="entry name" value="ParA"/>
    <property type="match status" value="1"/>
</dbReference>
<keyword evidence="1" id="KW-0547">Nucleotide-binding</keyword>
<reference evidence="3 4" key="1">
    <citation type="submission" date="2019-03" db="EMBL/GenBank/DDBJ databases">
        <title>Genomic Encyclopedia of Type Strains, Phase IV (KMG-IV): sequencing the most valuable type-strain genomes for metagenomic binning, comparative biology and taxonomic classification.</title>
        <authorList>
            <person name="Goeker M."/>
        </authorList>
    </citation>
    <scope>NUCLEOTIDE SEQUENCE [LARGE SCALE GENOMIC DNA]</scope>
    <source>
        <strain evidence="3 4">DSM 11901</strain>
    </source>
</reference>
<dbReference type="PANTHER" id="PTHR32309">
    <property type="entry name" value="TYROSINE-PROTEIN KINASE"/>
    <property type="match status" value="1"/>
</dbReference>
<dbReference type="RefSeq" id="WP_133606196.1">
    <property type="nucleotide sequence ID" value="NZ_SNXW01000001.1"/>
</dbReference>
<dbReference type="CDD" id="cd05387">
    <property type="entry name" value="BY-kinase"/>
    <property type="match status" value="1"/>
</dbReference>
<gene>
    <name evidence="3" type="ORF">EV672_101683</name>
</gene>
<keyword evidence="2" id="KW-0067">ATP-binding</keyword>
<evidence type="ECO:0000313" key="4">
    <source>
        <dbReference type="Proteomes" id="UP000294593"/>
    </source>
</evidence>
<dbReference type="EMBL" id="SNXW01000001">
    <property type="protein sequence ID" value="TDP88531.1"/>
    <property type="molecule type" value="Genomic_DNA"/>
</dbReference>
<dbReference type="NCBIfam" id="TIGR01007">
    <property type="entry name" value="eps_fam"/>
    <property type="match status" value="1"/>
</dbReference>
<comment type="caution">
    <text evidence="3">The sequence shown here is derived from an EMBL/GenBank/DDBJ whole genome shotgun (WGS) entry which is preliminary data.</text>
</comment>
<dbReference type="GO" id="GO:0004713">
    <property type="term" value="F:protein tyrosine kinase activity"/>
    <property type="evidence" value="ECO:0007669"/>
    <property type="project" value="TreeGrafter"/>
</dbReference>
<keyword evidence="3" id="KW-0418">Kinase</keyword>
<sequence>MNPASQANEVAHALEVARQHTQGGSGKADVNASMGDILRRTKGLSAEQVNQALEYQTSKGVRFGEAVVALGLAKPEDVLWALAQQFHYPYNPQQAEHRLNEELVVANDPFSPQVEAFRDLRTQLIPLMMGDEQQRHAIAVVSAEVGDGKTFITANLAAAFSQLPGRTLLVDADLRTPRMHELFGVEPGTGLSGILAGRAEPNVIKPVEHLPNLYMLPAGIVPPNPAELLQRASFSLLMKELLEKFDYVLVDTPAASLGSDARVIAGHCGACMVVGRKNKSRTPAVQSLVKQLTKSTVKISGFLMNDY</sequence>
<keyword evidence="4" id="KW-1185">Reference proteome</keyword>
<dbReference type="InterPro" id="IPR050445">
    <property type="entry name" value="Bact_polysacc_biosynth/exp"/>
</dbReference>
<proteinExistence type="predicted"/>
<dbReference type="InterPro" id="IPR037257">
    <property type="entry name" value="T2SS_E_N_sf"/>
</dbReference>
<protein>
    <submittedName>
        <fullName evidence="3">Chain length determinant protein tyrosine kinase EpsG</fullName>
    </submittedName>
</protein>
<dbReference type="InterPro" id="IPR033756">
    <property type="entry name" value="YlxH/NBP35"/>
</dbReference>
<evidence type="ECO:0000256" key="1">
    <source>
        <dbReference type="ARBA" id="ARBA00022741"/>
    </source>
</evidence>
<dbReference type="Gene3D" id="3.40.50.300">
    <property type="entry name" value="P-loop containing nucleotide triphosphate hydrolases"/>
    <property type="match status" value="1"/>
</dbReference>
<accession>A0A4R6RP53</accession>
<organism evidence="3 4">
    <name type="scientific">Aquabacterium commune</name>
    <dbReference type="NCBI Taxonomy" id="70586"/>
    <lineage>
        <taxon>Bacteria</taxon>
        <taxon>Pseudomonadati</taxon>
        <taxon>Pseudomonadota</taxon>
        <taxon>Betaproteobacteria</taxon>
        <taxon>Burkholderiales</taxon>
        <taxon>Aquabacterium</taxon>
    </lineage>
</organism>
<dbReference type="GO" id="GO:0005524">
    <property type="term" value="F:ATP binding"/>
    <property type="evidence" value="ECO:0007669"/>
    <property type="project" value="UniProtKB-KW"/>
</dbReference>
<dbReference type="SUPFAM" id="SSF52540">
    <property type="entry name" value="P-loop containing nucleoside triphosphate hydrolases"/>
    <property type="match status" value="1"/>
</dbReference>
<dbReference type="SUPFAM" id="SSF160246">
    <property type="entry name" value="EspE N-terminal domain-like"/>
    <property type="match status" value="1"/>
</dbReference>
<keyword evidence="3" id="KW-0808">Transferase</keyword>
<dbReference type="InterPro" id="IPR005702">
    <property type="entry name" value="Wzc-like_C"/>
</dbReference>
<evidence type="ECO:0000256" key="2">
    <source>
        <dbReference type="ARBA" id="ARBA00022840"/>
    </source>
</evidence>
<evidence type="ECO:0000313" key="3">
    <source>
        <dbReference type="EMBL" id="TDP88531.1"/>
    </source>
</evidence>
<dbReference type="OrthoDB" id="9808257at2"/>
<name>A0A4R6RP53_9BURK</name>
<dbReference type="GO" id="GO:0005886">
    <property type="term" value="C:plasma membrane"/>
    <property type="evidence" value="ECO:0007669"/>
    <property type="project" value="TreeGrafter"/>
</dbReference>
<dbReference type="PANTHER" id="PTHR32309:SF13">
    <property type="entry name" value="FERRIC ENTEROBACTIN TRANSPORT PROTEIN FEPE"/>
    <property type="match status" value="1"/>
</dbReference>
<dbReference type="Proteomes" id="UP000294593">
    <property type="component" value="Unassembled WGS sequence"/>
</dbReference>
<dbReference type="InterPro" id="IPR027417">
    <property type="entry name" value="P-loop_NTPase"/>
</dbReference>
<dbReference type="AlphaFoldDB" id="A0A4R6RP53"/>